<keyword evidence="1" id="KW-0695">RNA-directed DNA polymerase</keyword>
<accession>A0A699T9P6</accession>
<proteinExistence type="predicted"/>
<keyword evidence="1" id="KW-0548">Nucleotidyltransferase</keyword>
<gene>
    <name evidence="1" type="ORF">Tci_879211</name>
</gene>
<evidence type="ECO:0000313" key="1">
    <source>
        <dbReference type="EMBL" id="GFD07242.1"/>
    </source>
</evidence>
<keyword evidence="1" id="KW-0808">Transferase</keyword>
<dbReference type="GO" id="GO:0003964">
    <property type="term" value="F:RNA-directed DNA polymerase activity"/>
    <property type="evidence" value="ECO:0007669"/>
    <property type="project" value="UniProtKB-KW"/>
</dbReference>
<organism evidence="1">
    <name type="scientific">Tanacetum cinerariifolium</name>
    <name type="common">Dalmatian daisy</name>
    <name type="synonym">Chrysanthemum cinerariifolium</name>
    <dbReference type="NCBI Taxonomy" id="118510"/>
    <lineage>
        <taxon>Eukaryota</taxon>
        <taxon>Viridiplantae</taxon>
        <taxon>Streptophyta</taxon>
        <taxon>Embryophyta</taxon>
        <taxon>Tracheophyta</taxon>
        <taxon>Spermatophyta</taxon>
        <taxon>Magnoliopsida</taxon>
        <taxon>eudicotyledons</taxon>
        <taxon>Gunneridae</taxon>
        <taxon>Pentapetalae</taxon>
        <taxon>asterids</taxon>
        <taxon>campanulids</taxon>
        <taxon>Asterales</taxon>
        <taxon>Asteraceae</taxon>
        <taxon>Asteroideae</taxon>
        <taxon>Anthemideae</taxon>
        <taxon>Anthemidinae</taxon>
        <taxon>Tanacetum</taxon>
    </lineage>
</organism>
<reference evidence="1" key="1">
    <citation type="journal article" date="2019" name="Sci. Rep.">
        <title>Draft genome of Tanacetum cinerariifolium, the natural source of mosquito coil.</title>
        <authorList>
            <person name="Yamashiro T."/>
            <person name="Shiraishi A."/>
            <person name="Satake H."/>
            <person name="Nakayama K."/>
        </authorList>
    </citation>
    <scope>NUCLEOTIDE SEQUENCE</scope>
</reference>
<comment type="caution">
    <text evidence="1">The sequence shown here is derived from an EMBL/GenBank/DDBJ whole genome shotgun (WGS) entry which is preliminary data.</text>
</comment>
<feature type="non-terminal residue" evidence="1">
    <location>
        <position position="1"/>
    </location>
</feature>
<dbReference type="EMBL" id="BKCJ011230239">
    <property type="protein sequence ID" value="GFD07242.1"/>
    <property type="molecule type" value="Genomic_DNA"/>
</dbReference>
<protein>
    <submittedName>
        <fullName evidence="1">Putative reverse transcriptase domain-containing protein</fullName>
    </submittedName>
</protein>
<name>A0A699T9P6_TANCI</name>
<dbReference type="AlphaFoldDB" id="A0A699T9P6"/>
<sequence>PARNNPGRGGARGQAYALRDVVEKEPIERRLEDVPVIYKFLDVFPEDLPGLPSPREVEFEIKLVPGAAPVARALSTSTFRNERIG</sequence>